<dbReference type="Pfam" id="PF09674">
    <property type="entry name" value="DUF2400"/>
    <property type="match status" value="1"/>
</dbReference>
<dbReference type="EMBL" id="JAKLWS010000040">
    <property type="protein sequence ID" value="MCG2590690.1"/>
    <property type="molecule type" value="Genomic_DNA"/>
</dbReference>
<gene>
    <name evidence="1" type="ORF">L6773_19105</name>
</gene>
<evidence type="ECO:0000313" key="1">
    <source>
        <dbReference type="EMBL" id="MCG2590690.1"/>
    </source>
</evidence>
<dbReference type="RefSeq" id="WP_237856143.1">
    <property type="nucleotide sequence ID" value="NZ_JAKLWS010000040.1"/>
</dbReference>
<sequence length="278" mass="32686">MLSKPLRKRTPQGLWDLKPYLDEINDRVETADYISEDPVQFLHAFHQKKDREIAGFLAATMAWGRRDIVIAKVEDLLSRMQNDPYRFVMSYNQAEFSRLRSFKHRTFKPIDIHGILLSLKNIYSSYDDFESFWIKCHEQAKAENRPLMALFHHNFFNGCDDLANRTRKHVSNPEKGSTCKRLFMFLRWMIRKDSPVDLGIWDFIPASDLLIPYDVHVARQAKKYGLVSRKSNDWKTVNQLTETLKLLNPDDPARYDYSLFGMGALDYSLPKKFILNKV</sequence>
<organism evidence="1 2">
    <name type="scientific">Rhodohalobacter sulfatireducens</name>
    <dbReference type="NCBI Taxonomy" id="2911366"/>
    <lineage>
        <taxon>Bacteria</taxon>
        <taxon>Pseudomonadati</taxon>
        <taxon>Balneolota</taxon>
        <taxon>Balneolia</taxon>
        <taxon>Balneolales</taxon>
        <taxon>Balneolaceae</taxon>
        <taxon>Rhodohalobacter</taxon>
    </lineage>
</organism>
<dbReference type="InterPro" id="IPR014127">
    <property type="entry name" value="CHP02757"/>
</dbReference>
<keyword evidence="2" id="KW-1185">Reference proteome</keyword>
<reference evidence="1" key="1">
    <citation type="submission" date="2022-01" db="EMBL/GenBank/DDBJ databases">
        <authorList>
            <person name="Wang Y."/>
        </authorList>
    </citation>
    <scope>NUCLEOTIDE SEQUENCE</scope>
    <source>
        <strain evidence="1">WB101</strain>
    </source>
</reference>
<comment type="caution">
    <text evidence="1">The sequence shown here is derived from an EMBL/GenBank/DDBJ whole genome shotgun (WGS) entry which is preliminary data.</text>
</comment>
<name>A0ABS9KIK1_9BACT</name>
<evidence type="ECO:0000313" key="2">
    <source>
        <dbReference type="Proteomes" id="UP001165366"/>
    </source>
</evidence>
<dbReference type="NCBIfam" id="TIGR02757">
    <property type="entry name" value="TIGR02757 family protein"/>
    <property type="match status" value="1"/>
</dbReference>
<protein>
    <submittedName>
        <fullName evidence="1">TIGR02757 family protein</fullName>
    </submittedName>
</protein>
<dbReference type="Proteomes" id="UP001165366">
    <property type="component" value="Unassembled WGS sequence"/>
</dbReference>
<accession>A0ABS9KIK1</accession>
<reference evidence="1" key="2">
    <citation type="submission" date="2024-05" db="EMBL/GenBank/DDBJ databases">
        <title>Rhodohalobacter halophilus gen. nov., sp. nov., a moderately halophilic member of the family Balneolaceae.</title>
        <authorList>
            <person name="Xia J."/>
        </authorList>
    </citation>
    <scope>NUCLEOTIDE SEQUENCE</scope>
    <source>
        <strain evidence="1">WB101</strain>
    </source>
</reference>
<proteinExistence type="predicted"/>